<protein>
    <recommendedName>
        <fullName evidence="1">Metallo-beta-lactamase domain-containing protein</fullName>
    </recommendedName>
</protein>
<evidence type="ECO:0000259" key="1">
    <source>
        <dbReference type="Pfam" id="PF00753"/>
    </source>
</evidence>
<organism evidence="2 3">
    <name type="scientific">Bradyrhizobium erythrophlei</name>
    <dbReference type="NCBI Taxonomy" id="1437360"/>
    <lineage>
        <taxon>Bacteria</taxon>
        <taxon>Pseudomonadati</taxon>
        <taxon>Pseudomonadota</taxon>
        <taxon>Alphaproteobacteria</taxon>
        <taxon>Hyphomicrobiales</taxon>
        <taxon>Nitrobacteraceae</taxon>
        <taxon>Bradyrhizobium</taxon>
    </lineage>
</organism>
<dbReference type="InterPro" id="IPR001279">
    <property type="entry name" value="Metallo-B-lactamas"/>
</dbReference>
<dbReference type="AlphaFoldDB" id="A0A1M5STX7"/>
<evidence type="ECO:0000313" key="2">
    <source>
        <dbReference type="EMBL" id="SHH42001.1"/>
    </source>
</evidence>
<dbReference type="InterPro" id="IPR036866">
    <property type="entry name" value="RibonucZ/Hydroxyglut_hydro"/>
</dbReference>
<dbReference type="Gene3D" id="3.60.15.10">
    <property type="entry name" value="Ribonuclease Z/Hydroxyacylglutathione hydrolase-like"/>
    <property type="match status" value="1"/>
</dbReference>
<dbReference type="EMBL" id="LT670818">
    <property type="protein sequence ID" value="SHH42001.1"/>
    <property type="molecule type" value="Genomic_DNA"/>
</dbReference>
<reference evidence="2 3" key="1">
    <citation type="submission" date="2016-11" db="EMBL/GenBank/DDBJ databases">
        <authorList>
            <person name="Jaros S."/>
            <person name="Januszkiewicz K."/>
            <person name="Wedrychowicz H."/>
        </authorList>
    </citation>
    <scope>NUCLEOTIDE SEQUENCE [LARGE SCALE GENOMIC DNA]</scope>
    <source>
        <strain evidence="2 3">GAS242</strain>
    </source>
</reference>
<dbReference type="SUPFAM" id="SSF56281">
    <property type="entry name" value="Metallo-hydrolase/oxidoreductase"/>
    <property type="match status" value="1"/>
</dbReference>
<sequence>MDSEIDVLRFKLGRVLDLLHAKLGAGQVEPRLMIENKVTRTVSNTAFMTALSAIYGRLKVLAPRSADVIFDEEVRMSAVRRKPLVDLEREAKEATRFLIPFASVRQEAVGHGGFHTGVLGFATPGFRWVYDCGSWRKKSMLSSRVKAFLARSRADLHAPDIDALFVSHFDADHVNGLETLFEGSVGVPTSVKMVVAPYLSPREVVATIGRAAAAGRDSGNLIRAAADPAGYFGDKGVETLVLIRPDGPLPPTGEGAGGLPVLPTPHPPDRDGLTLEFFDVNGKPVQINPPEAGKINVIVADPGSFFEMTSYGRALDWIFLPHAHEWRFNREKIAAECRRLLKLDPDDPSFNRALVDKLRTRVGLKSVKKLYCGMNSNGTSMSLYAGPRTSDSDRVVYGKKVRSSGWLLTGDAPLNRKDAFAQWRGSFAPVASLVGRLMLPHHGAERNFNEELTTYASKATPFLTVDRADYVGLKRPPRRVRTALDDRFVAVTEKRLLAEVSGPSSGKAQVSEVEKW</sequence>
<dbReference type="Pfam" id="PF00753">
    <property type="entry name" value="Lactamase_B"/>
    <property type="match status" value="1"/>
</dbReference>
<dbReference type="Proteomes" id="UP000190675">
    <property type="component" value="Chromosome I"/>
</dbReference>
<dbReference type="RefSeq" id="WP_154073636.1">
    <property type="nucleotide sequence ID" value="NZ_LT670818.1"/>
</dbReference>
<gene>
    <name evidence="2" type="ORF">SAMN05444169_7372</name>
</gene>
<proteinExistence type="predicted"/>
<feature type="domain" description="Metallo-beta-lactamase" evidence="1">
    <location>
        <begin position="129"/>
        <end position="183"/>
    </location>
</feature>
<dbReference type="OrthoDB" id="7177610at2"/>
<evidence type="ECO:0000313" key="3">
    <source>
        <dbReference type="Proteomes" id="UP000190675"/>
    </source>
</evidence>
<name>A0A1M5STX7_9BRAD</name>
<accession>A0A1M5STX7</accession>